<keyword evidence="6" id="KW-0055">Arginine biosynthesis</keyword>
<evidence type="ECO:0000313" key="7">
    <source>
        <dbReference type="EMBL" id="MBD8501366.1"/>
    </source>
</evidence>
<dbReference type="InterPro" id="IPR016117">
    <property type="entry name" value="ArgJ-like_dom_sf"/>
</dbReference>
<feature type="binding site" evidence="6">
    <location>
        <position position="155"/>
    </location>
    <ligand>
        <name>substrate</name>
    </ligand>
</feature>
<comment type="similarity">
    <text evidence="1 6">Belongs to the ArgJ family.</text>
</comment>
<feature type="site" description="Involved in the stabilization of negative charge on the oxyanion by the formation of the oxyanion hole" evidence="6">
    <location>
        <position position="118"/>
    </location>
</feature>
<evidence type="ECO:0000256" key="4">
    <source>
        <dbReference type="ARBA" id="ARBA00022813"/>
    </source>
</evidence>
<dbReference type="Gene3D" id="3.60.70.12">
    <property type="entry name" value="L-amino peptidase D-ALA esterase/amidase"/>
    <property type="match status" value="1"/>
</dbReference>
<proteinExistence type="inferred from homology"/>
<reference evidence="8" key="1">
    <citation type="submission" date="2023-07" db="EMBL/GenBank/DDBJ databases">
        <title>Thauera sp. CAU 1555 isolated from sand of Yaerae Beach.</title>
        <authorList>
            <person name="Kim W."/>
        </authorList>
    </citation>
    <scope>NUCLEOTIDE SEQUENCE [LARGE SCALE GENOMIC DNA]</scope>
    <source>
        <strain evidence="8">CAU 1555</strain>
    </source>
</reference>
<feature type="chain" id="PRO_5044936944" description="Arginine biosynthesis bifunctional protein ArgJ alpha chain" evidence="6">
    <location>
        <begin position="1"/>
        <end position="191"/>
    </location>
</feature>
<feature type="binding site" evidence="6">
    <location>
        <position position="192"/>
    </location>
    <ligand>
        <name>substrate</name>
    </ligand>
</feature>
<dbReference type="SUPFAM" id="SSF56266">
    <property type="entry name" value="DmpA/ArgJ-like"/>
    <property type="match status" value="1"/>
</dbReference>
<evidence type="ECO:0000256" key="3">
    <source>
        <dbReference type="ARBA" id="ARBA00022679"/>
    </source>
</evidence>
<dbReference type="InterPro" id="IPR002813">
    <property type="entry name" value="Arg_biosynth_ArgJ"/>
</dbReference>
<dbReference type="CDD" id="cd02152">
    <property type="entry name" value="OAT"/>
    <property type="match status" value="1"/>
</dbReference>
<keyword evidence="3 6" id="KW-0808">Transferase</keyword>
<evidence type="ECO:0000256" key="2">
    <source>
        <dbReference type="ARBA" id="ARBA00011475"/>
    </source>
</evidence>
<comment type="caution">
    <text evidence="7">The sequence shown here is derived from an EMBL/GenBank/DDBJ whole genome shotgun (WGS) entry which is preliminary data.</text>
</comment>
<evidence type="ECO:0000256" key="1">
    <source>
        <dbReference type="ARBA" id="ARBA00006774"/>
    </source>
</evidence>
<comment type="pathway">
    <text evidence="6">Amino-acid biosynthesis; L-arginine biosynthesis; L-ornithine and N-acetyl-L-glutamate from L-glutamate and N(2)-acetyl-L-ornithine (cyclic): step 1/1.</text>
</comment>
<feature type="binding site" evidence="6">
    <location>
        <position position="181"/>
    </location>
    <ligand>
        <name>substrate</name>
    </ligand>
</feature>
<feature type="site" description="Cleavage; by autolysis" evidence="6">
    <location>
        <begin position="191"/>
        <end position="192"/>
    </location>
</feature>
<dbReference type="RefSeq" id="WP_187716229.1">
    <property type="nucleotide sequence ID" value="NZ_JACTAH010000001.1"/>
</dbReference>
<dbReference type="Proteomes" id="UP000603602">
    <property type="component" value="Unassembled WGS sequence"/>
</dbReference>
<evidence type="ECO:0000256" key="6">
    <source>
        <dbReference type="HAMAP-Rule" id="MF_01106"/>
    </source>
</evidence>
<dbReference type="GO" id="GO:0004358">
    <property type="term" value="F:L-glutamate N-acetyltransferase activity, acting on acetyl-L-ornithine as donor"/>
    <property type="evidence" value="ECO:0007669"/>
    <property type="project" value="UniProtKB-EC"/>
</dbReference>
<keyword evidence="6" id="KW-0028">Amino-acid biosynthesis</keyword>
<dbReference type="NCBIfam" id="NF003802">
    <property type="entry name" value="PRK05388.1"/>
    <property type="match status" value="1"/>
</dbReference>
<gene>
    <name evidence="6 7" type="primary">argJ</name>
    <name evidence="7" type="ORF">IFO67_00525</name>
</gene>
<comment type="function">
    <text evidence="6">Catalyzes two activities which are involved in the cyclic version of arginine biosynthesis: the synthesis of N-acetylglutamate from glutamate and acetyl-CoA as the acetyl donor, and of ornithine by transacetylation between N(2)-acetylornithine and glutamate.</text>
</comment>
<feature type="binding site" evidence="6">
    <location>
        <position position="279"/>
    </location>
    <ligand>
        <name>substrate</name>
    </ligand>
</feature>
<dbReference type="Gene3D" id="3.10.20.340">
    <property type="entry name" value="ArgJ beta chain, C-terminal domain"/>
    <property type="match status" value="1"/>
</dbReference>
<dbReference type="NCBIfam" id="TIGR00120">
    <property type="entry name" value="ArgJ"/>
    <property type="match status" value="1"/>
</dbReference>
<feature type="chain" id="PRO_5044936945" description="Arginine biosynthesis bifunctional protein ArgJ beta chain" evidence="6">
    <location>
        <begin position="192"/>
        <end position="412"/>
    </location>
</feature>
<evidence type="ECO:0000256" key="5">
    <source>
        <dbReference type="ARBA" id="ARBA00023315"/>
    </source>
</evidence>
<comment type="catalytic activity">
    <reaction evidence="6">
        <text>L-glutamate + acetyl-CoA = N-acetyl-L-glutamate + CoA + H(+)</text>
        <dbReference type="Rhea" id="RHEA:24292"/>
        <dbReference type="ChEBI" id="CHEBI:15378"/>
        <dbReference type="ChEBI" id="CHEBI:29985"/>
        <dbReference type="ChEBI" id="CHEBI:44337"/>
        <dbReference type="ChEBI" id="CHEBI:57287"/>
        <dbReference type="ChEBI" id="CHEBI:57288"/>
        <dbReference type="EC" id="2.3.1.1"/>
    </reaction>
</comment>
<dbReference type="PANTHER" id="PTHR23100">
    <property type="entry name" value="ARGININE BIOSYNTHESIS BIFUNCTIONAL PROTEIN ARGJ"/>
    <property type="match status" value="1"/>
</dbReference>
<accession>A0ABR9B875</accession>
<name>A0ABR9B875_9RHOO</name>
<keyword evidence="5 6" id="KW-0012">Acyltransferase</keyword>
<keyword evidence="6" id="KW-0511">Multifunctional enzyme</keyword>
<feature type="active site" description="Nucleophile" evidence="6">
    <location>
        <position position="192"/>
    </location>
</feature>
<dbReference type="EMBL" id="JACYTO010000001">
    <property type="protein sequence ID" value="MBD8501366.1"/>
    <property type="molecule type" value="Genomic_DNA"/>
</dbReference>
<dbReference type="EC" id="2.3.1.1" evidence="6"/>
<dbReference type="HAMAP" id="MF_01106">
    <property type="entry name" value="ArgJ"/>
    <property type="match status" value="1"/>
</dbReference>
<comment type="subcellular location">
    <subcellularLocation>
        <location evidence="6">Cytoplasm</location>
    </subcellularLocation>
</comment>
<dbReference type="Pfam" id="PF01960">
    <property type="entry name" value="ArgJ"/>
    <property type="match status" value="1"/>
</dbReference>
<keyword evidence="4 6" id="KW-0068">Autocatalytic cleavage</keyword>
<comment type="catalytic activity">
    <reaction evidence="6">
        <text>N(2)-acetyl-L-ornithine + L-glutamate = N-acetyl-L-glutamate + L-ornithine</text>
        <dbReference type="Rhea" id="RHEA:15349"/>
        <dbReference type="ChEBI" id="CHEBI:29985"/>
        <dbReference type="ChEBI" id="CHEBI:44337"/>
        <dbReference type="ChEBI" id="CHEBI:46911"/>
        <dbReference type="ChEBI" id="CHEBI:57805"/>
        <dbReference type="EC" id="2.3.1.35"/>
    </reaction>
</comment>
<dbReference type="EC" id="2.3.1.35" evidence="6"/>
<comment type="subunit">
    <text evidence="2 6">Heterotetramer of two alpha and two beta chains.</text>
</comment>
<sequence>MAVNLSTPNPADLRPVAGVRLGVAEAGIRKANRRDLTLIELAPGSRVAGVFTRNRFCAAPVQLCREHLAEGDIRALVINTGVANAGTGEQGLVNALETCAAVGRVLGVGAQQVLPFSTGVILEPLPVDRLIAGLPAAQANLRVDGWFDTAHAIMTTDTLAKAVSRTVEVGGKTVTITGMSKGAGMIKPNMATMLGFLACDAAVSQDLLNALVREAADLSFNSITVDGDTSTNDSFILIATGQAGNAEITEPAGADWAALREAVIDVAVRLAQAIVRDGEGATKFMSIVVEGGADREECRKVAYAVAHSPLVKTAFFASDPNLGRILAAIGYAGIDDLDVSRLKVWLGNPDESVLVAEHGGRAASYVEEAGARIMAHAELTVRIDLARGRAAATVWTCDFSYDYVKINADYRS</sequence>
<protein>
    <recommendedName>
        <fullName evidence="6">Arginine biosynthesis bifunctional protein ArgJ</fullName>
    </recommendedName>
    <domain>
        <recommendedName>
            <fullName evidence="6">Glutamate N-acetyltransferase</fullName>
            <ecNumber evidence="6">2.3.1.35</ecNumber>
        </recommendedName>
        <alternativeName>
            <fullName evidence="6">Ornithine acetyltransferase</fullName>
            <shortName evidence="6">OATase</shortName>
        </alternativeName>
        <alternativeName>
            <fullName evidence="6">Ornithine transacetylase</fullName>
        </alternativeName>
    </domain>
    <domain>
        <recommendedName>
            <fullName evidence="6">Amino-acid acetyltransferase</fullName>
            <ecNumber evidence="6">2.3.1.1</ecNumber>
        </recommendedName>
        <alternativeName>
            <fullName evidence="6">N-acetylglutamate synthase</fullName>
            <shortName evidence="6">AGSase</shortName>
        </alternativeName>
    </domain>
    <component>
        <recommendedName>
            <fullName evidence="6">Arginine biosynthesis bifunctional protein ArgJ alpha chain</fullName>
        </recommendedName>
    </component>
    <component>
        <recommendedName>
            <fullName evidence="6">Arginine biosynthesis bifunctional protein ArgJ beta chain</fullName>
        </recommendedName>
    </component>
</protein>
<dbReference type="PANTHER" id="PTHR23100:SF0">
    <property type="entry name" value="ARGININE BIOSYNTHESIS BIFUNCTIONAL PROTEIN ARGJ, MITOCHONDRIAL"/>
    <property type="match status" value="1"/>
</dbReference>
<feature type="binding site" evidence="6">
    <location>
        <position position="412"/>
    </location>
    <ligand>
        <name>substrate</name>
    </ligand>
</feature>
<feature type="site" description="Involved in the stabilization of negative charge on the oxyanion by the formation of the oxyanion hole" evidence="6">
    <location>
        <position position="119"/>
    </location>
</feature>
<organism evidence="7 8">
    <name type="scientific">Thauera sedimentorum</name>
    <dbReference type="NCBI Taxonomy" id="2767595"/>
    <lineage>
        <taxon>Bacteria</taxon>
        <taxon>Pseudomonadati</taxon>
        <taxon>Pseudomonadota</taxon>
        <taxon>Betaproteobacteria</taxon>
        <taxon>Rhodocyclales</taxon>
        <taxon>Zoogloeaceae</taxon>
        <taxon>Thauera</taxon>
    </lineage>
</organism>
<keyword evidence="8" id="KW-1185">Reference proteome</keyword>
<comment type="pathway">
    <text evidence="6">Amino-acid biosynthesis; L-arginine biosynthesis; N(2)-acetyl-L-ornithine from L-glutamate: step 1/4.</text>
</comment>
<keyword evidence="6" id="KW-0963">Cytoplasm</keyword>
<dbReference type="InterPro" id="IPR042195">
    <property type="entry name" value="ArgJ_beta_C"/>
</dbReference>
<feature type="binding site" evidence="6">
    <location>
        <position position="407"/>
    </location>
    <ligand>
        <name>substrate</name>
    </ligand>
</feature>
<evidence type="ECO:0000313" key="8">
    <source>
        <dbReference type="Proteomes" id="UP000603602"/>
    </source>
</evidence>